<dbReference type="GO" id="GO:0016491">
    <property type="term" value="F:oxidoreductase activity"/>
    <property type="evidence" value="ECO:0007669"/>
    <property type="project" value="InterPro"/>
</dbReference>
<evidence type="ECO:0000259" key="1">
    <source>
        <dbReference type="Pfam" id="PF01323"/>
    </source>
</evidence>
<feature type="domain" description="DSBA-like thioredoxin" evidence="1">
    <location>
        <begin position="11"/>
        <end position="161"/>
    </location>
</feature>
<dbReference type="Pfam" id="PF01323">
    <property type="entry name" value="DSBA"/>
    <property type="match status" value="1"/>
</dbReference>
<dbReference type="SUPFAM" id="SSF52833">
    <property type="entry name" value="Thioredoxin-like"/>
    <property type="match status" value="1"/>
</dbReference>
<dbReference type="InterPro" id="IPR001853">
    <property type="entry name" value="DSBA-like_thioredoxin_dom"/>
</dbReference>
<dbReference type="OrthoDB" id="3568936at2"/>
<proteinExistence type="predicted"/>
<reference evidence="2 3" key="1">
    <citation type="submission" date="2015-01" db="EMBL/GenBank/DDBJ databases">
        <title>Draft genome of the acidophilic iron oxidizer Acidithrix ferrooxidans strain Py-F3.</title>
        <authorList>
            <person name="Poehlein A."/>
            <person name="Eisen S."/>
            <person name="Schloemann M."/>
            <person name="Johnson B.D."/>
            <person name="Daniel R."/>
            <person name="Muehling M."/>
        </authorList>
    </citation>
    <scope>NUCLEOTIDE SEQUENCE [LARGE SCALE GENOMIC DNA]</scope>
    <source>
        <strain evidence="2 3">Py-F3</strain>
    </source>
</reference>
<sequence>MTKITKFSVNFDYRCPFARNMNEHVVTALKEGADFDVSFIPFNLSQVHVEEGEPSIWEDPDKTDDLLANEVGYIVSKLYPTEFPSVHLALFALRHEQAKSLKNFGEIANLLEEHGVNPARIQSELDNHTYSREVQKLHETQAKELEIFGVPTIFSDDQAAFVRIMTRPLSSSESSTTIIERVLDQIFNHPELNEVKHTTVAR</sequence>
<protein>
    <submittedName>
        <fullName evidence="2">DSBA-like thioredoxin domain protein</fullName>
    </submittedName>
</protein>
<dbReference type="EMBL" id="JXYS01000018">
    <property type="protein sequence ID" value="KJF18320.1"/>
    <property type="molecule type" value="Genomic_DNA"/>
</dbReference>
<organism evidence="2 3">
    <name type="scientific">Acidithrix ferrooxidans</name>
    <dbReference type="NCBI Taxonomy" id="1280514"/>
    <lineage>
        <taxon>Bacteria</taxon>
        <taxon>Bacillati</taxon>
        <taxon>Actinomycetota</taxon>
        <taxon>Acidimicrobiia</taxon>
        <taxon>Acidimicrobiales</taxon>
        <taxon>Acidimicrobiaceae</taxon>
        <taxon>Acidithrix</taxon>
    </lineage>
</organism>
<keyword evidence="3" id="KW-1185">Reference proteome</keyword>
<gene>
    <name evidence="2" type="ORF">AXFE_07080</name>
</gene>
<dbReference type="InterPro" id="IPR036249">
    <property type="entry name" value="Thioredoxin-like_sf"/>
</dbReference>
<name>A0A0D8HK34_9ACTN</name>
<evidence type="ECO:0000313" key="2">
    <source>
        <dbReference type="EMBL" id="KJF18320.1"/>
    </source>
</evidence>
<dbReference type="AlphaFoldDB" id="A0A0D8HK34"/>
<comment type="caution">
    <text evidence="2">The sequence shown here is derived from an EMBL/GenBank/DDBJ whole genome shotgun (WGS) entry which is preliminary data.</text>
</comment>
<dbReference type="Gene3D" id="3.40.30.10">
    <property type="entry name" value="Glutaredoxin"/>
    <property type="match status" value="1"/>
</dbReference>
<evidence type="ECO:0000313" key="3">
    <source>
        <dbReference type="Proteomes" id="UP000032360"/>
    </source>
</evidence>
<dbReference type="RefSeq" id="WP_052604479.1">
    <property type="nucleotide sequence ID" value="NZ_JXYS01000018.1"/>
</dbReference>
<accession>A0A0D8HK34</accession>
<dbReference type="STRING" id="1280514.AXFE_07080"/>
<dbReference type="Proteomes" id="UP000032360">
    <property type="component" value="Unassembled WGS sequence"/>
</dbReference>